<dbReference type="SUPFAM" id="SSF55961">
    <property type="entry name" value="Bet v1-like"/>
    <property type="match status" value="1"/>
</dbReference>
<reference evidence="2 3" key="1">
    <citation type="journal article" date="2019" name="Int. J. Syst. Evol. Microbiol.">
        <title>The Global Catalogue of Microorganisms (GCM) 10K type strain sequencing project: providing services to taxonomists for standard genome sequencing and annotation.</title>
        <authorList>
            <consortium name="The Broad Institute Genomics Platform"/>
            <consortium name="The Broad Institute Genome Sequencing Center for Infectious Disease"/>
            <person name="Wu L."/>
            <person name="Ma J."/>
        </authorList>
    </citation>
    <scope>NUCLEOTIDE SEQUENCE [LARGE SCALE GENOMIC DNA]</scope>
    <source>
        <strain evidence="2 3">JCM 16082</strain>
    </source>
</reference>
<dbReference type="InterPro" id="IPR019587">
    <property type="entry name" value="Polyketide_cyclase/dehydratase"/>
</dbReference>
<dbReference type="EMBL" id="BAAAFG010000016">
    <property type="protein sequence ID" value="GAA0873384.1"/>
    <property type="molecule type" value="Genomic_DNA"/>
</dbReference>
<organism evidence="2 3">
    <name type="scientific">Gangjinia marincola</name>
    <dbReference type="NCBI Taxonomy" id="578463"/>
    <lineage>
        <taxon>Bacteria</taxon>
        <taxon>Pseudomonadati</taxon>
        <taxon>Bacteroidota</taxon>
        <taxon>Flavobacteriia</taxon>
        <taxon>Flavobacteriales</taxon>
        <taxon>Flavobacteriaceae</taxon>
        <taxon>Gangjinia</taxon>
    </lineage>
</organism>
<accession>A0ABN1MJK3</accession>
<comment type="caution">
    <text evidence="2">The sequence shown here is derived from an EMBL/GenBank/DDBJ whole genome shotgun (WGS) entry which is preliminary data.</text>
</comment>
<sequence length="208" mass="23456">MKMNKTIKSVVAVAVLALFSTVATAQNMEKSFRTVKVEMKINAPAERVWEAMVLDYGEISNFSPYIYTSEYTNGSLKGEVGAKRKCNFNEKGTQWSHERIVEIDRENMVMRNVVFDGAKLPLNFDNSQAFYRVRNNGDGTSTASYEFQFRTKPAILGFIAKGGFKKQMSGTLVGLKHYIETGERVTGGTDKYKEIKDKYPKATVLKTK</sequence>
<dbReference type="Pfam" id="PF10604">
    <property type="entry name" value="Polyketide_cyc2"/>
    <property type="match status" value="1"/>
</dbReference>
<protein>
    <recommendedName>
        <fullName evidence="4">SRPBCC family protein</fullName>
    </recommendedName>
</protein>
<evidence type="ECO:0000313" key="3">
    <source>
        <dbReference type="Proteomes" id="UP001500507"/>
    </source>
</evidence>
<dbReference type="CDD" id="cd07821">
    <property type="entry name" value="PYR_PYL_RCAR_like"/>
    <property type="match status" value="1"/>
</dbReference>
<gene>
    <name evidence="2" type="ORF">GCM10009117_25310</name>
</gene>
<keyword evidence="1" id="KW-0732">Signal</keyword>
<proteinExistence type="predicted"/>
<feature type="chain" id="PRO_5047002090" description="SRPBCC family protein" evidence="1">
    <location>
        <begin position="26"/>
        <end position="208"/>
    </location>
</feature>
<feature type="signal peptide" evidence="1">
    <location>
        <begin position="1"/>
        <end position="25"/>
    </location>
</feature>
<keyword evidence="3" id="KW-1185">Reference proteome</keyword>
<name>A0ABN1MJK3_9FLAO</name>
<evidence type="ECO:0000256" key="1">
    <source>
        <dbReference type="SAM" id="SignalP"/>
    </source>
</evidence>
<evidence type="ECO:0000313" key="2">
    <source>
        <dbReference type="EMBL" id="GAA0873384.1"/>
    </source>
</evidence>
<dbReference type="Proteomes" id="UP001500507">
    <property type="component" value="Unassembled WGS sequence"/>
</dbReference>
<evidence type="ECO:0008006" key="4">
    <source>
        <dbReference type="Google" id="ProtNLM"/>
    </source>
</evidence>
<dbReference type="InterPro" id="IPR023393">
    <property type="entry name" value="START-like_dom_sf"/>
</dbReference>
<dbReference type="Gene3D" id="3.30.530.20">
    <property type="match status" value="1"/>
</dbReference>